<organism evidence="2 3">
    <name type="scientific">Hermetia illucens</name>
    <name type="common">Black soldier fly</name>
    <dbReference type="NCBI Taxonomy" id="343691"/>
    <lineage>
        <taxon>Eukaryota</taxon>
        <taxon>Metazoa</taxon>
        <taxon>Ecdysozoa</taxon>
        <taxon>Arthropoda</taxon>
        <taxon>Hexapoda</taxon>
        <taxon>Insecta</taxon>
        <taxon>Pterygota</taxon>
        <taxon>Neoptera</taxon>
        <taxon>Endopterygota</taxon>
        <taxon>Diptera</taxon>
        <taxon>Brachycera</taxon>
        <taxon>Stratiomyomorpha</taxon>
        <taxon>Stratiomyidae</taxon>
        <taxon>Hermetiinae</taxon>
        <taxon>Hermetia</taxon>
    </lineage>
</organism>
<evidence type="ECO:0000313" key="3">
    <source>
        <dbReference type="Proteomes" id="UP000594454"/>
    </source>
</evidence>
<dbReference type="EMBL" id="LR899010">
    <property type="protein sequence ID" value="CAD7082595.1"/>
    <property type="molecule type" value="Genomic_DNA"/>
</dbReference>
<evidence type="ECO:0000256" key="1">
    <source>
        <dbReference type="SAM" id="MobiDB-lite"/>
    </source>
</evidence>
<dbReference type="AlphaFoldDB" id="A0A7R8UKM6"/>
<sequence>MACSNQMTDIELEEWQKNQFDRCLVENAINKLIETYGILNQTADNRTYNERSQNLEESAILMAISEHGLHQNNALLFLPEPEREGQQSHYYDMCGPSRAAVEPLPYADDRGTTAQPEYSDESSSNNDTTHILEAAVSLAIQKQGLGLSGLNR</sequence>
<feature type="compositionally biased region" description="Polar residues" evidence="1">
    <location>
        <begin position="112"/>
        <end position="127"/>
    </location>
</feature>
<evidence type="ECO:0000313" key="2">
    <source>
        <dbReference type="EMBL" id="CAD7082595.1"/>
    </source>
</evidence>
<dbReference type="Proteomes" id="UP000594454">
    <property type="component" value="Chromosome 2"/>
</dbReference>
<reference evidence="2 3" key="1">
    <citation type="submission" date="2020-11" db="EMBL/GenBank/DDBJ databases">
        <authorList>
            <person name="Wallbank WR R."/>
            <person name="Pardo Diaz C."/>
            <person name="Kozak K."/>
            <person name="Martin S."/>
            <person name="Jiggins C."/>
            <person name="Moest M."/>
            <person name="Warren A I."/>
            <person name="Generalovic N T."/>
            <person name="Byers J.R.P. K."/>
            <person name="Montejo-Kovacevich G."/>
            <person name="Yen C E."/>
        </authorList>
    </citation>
    <scope>NUCLEOTIDE SEQUENCE [LARGE SCALE GENOMIC DNA]</scope>
</reference>
<dbReference type="OrthoDB" id="6162705at2759"/>
<name>A0A7R8UKM6_HERIL</name>
<proteinExistence type="predicted"/>
<feature type="region of interest" description="Disordered" evidence="1">
    <location>
        <begin position="101"/>
        <end position="127"/>
    </location>
</feature>
<protein>
    <submittedName>
        <fullName evidence="2">Uncharacterized protein</fullName>
    </submittedName>
</protein>
<keyword evidence="3" id="KW-1185">Reference proteome</keyword>
<gene>
    <name evidence="2" type="ORF">HERILL_LOCUS5617</name>
</gene>
<dbReference type="InParanoid" id="A0A7R8UKM6"/>
<accession>A0A7R8UKM6</accession>